<accession>A0A5N6TB59</accession>
<dbReference type="Pfam" id="PF05995">
    <property type="entry name" value="CDO_I"/>
    <property type="match status" value="1"/>
</dbReference>
<reference evidence="4 5" key="1">
    <citation type="submission" date="2019-04" db="EMBL/GenBank/DDBJ databases">
        <title>Friends and foes A comparative genomics study of 23 Aspergillus species from section Flavi.</title>
        <authorList>
            <consortium name="DOE Joint Genome Institute"/>
            <person name="Kjaerbolling I."/>
            <person name="Vesth T."/>
            <person name="Frisvad J.C."/>
            <person name="Nybo J.L."/>
            <person name="Theobald S."/>
            <person name="Kildgaard S."/>
            <person name="Isbrandt T."/>
            <person name="Kuo A."/>
            <person name="Sato A."/>
            <person name="Lyhne E.K."/>
            <person name="Kogle M.E."/>
            <person name="Wiebenga A."/>
            <person name="Kun R.S."/>
            <person name="Lubbers R.J."/>
            <person name="Makela M.R."/>
            <person name="Barry K."/>
            <person name="Chovatia M."/>
            <person name="Clum A."/>
            <person name="Daum C."/>
            <person name="Haridas S."/>
            <person name="He G."/>
            <person name="LaButti K."/>
            <person name="Lipzen A."/>
            <person name="Mondo S."/>
            <person name="Riley R."/>
            <person name="Salamov A."/>
            <person name="Simmons B.A."/>
            <person name="Magnuson J.K."/>
            <person name="Henrissat B."/>
            <person name="Mortensen U.H."/>
            <person name="Larsen T.O."/>
            <person name="Devries R.P."/>
            <person name="Grigoriev I.V."/>
            <person name="Machida M."/>
            <person name="Baker S.E."/>
            <person name="Andersen M.R."/>
        </authorList>
    </citation>
    <scope>NUCLEOTIDE SEQUENCE [LARGE SCALE GENOMIC DNA]</scope>
    <source>
        <strain evidence="4 5">CBS 117625</strain>
    </source>
</reference>
<dbReference type="InterPro" id="IPR014710">
    <property type="entry name" value="RmlC-like_jellyroll"/>
</dbReference>
<feature type="binding site" evidence="3">
    <location>
        <position position="320"/>
    </location>
    <ligand>
        <name>Fe cation</name>
        <dbReference type="ChEBI" id="CHEBI:24875"/>
        <note>catalytic</note>
    </ligand>
</feature>
<gene>
    <name evidence="4" type="ORF">BDV38DRAFT_276612</name>
</gene>
<dbReference type="OrthoDB" id="543511at2759"/>
<feature type="binding site" evidence="3">
    <location>
        <position position="373"/>
    </location>
    <ligand>
        <name>Fe cation</name>
        <dbReference type="ChEBI" id="CHEBI:24875"/>
        <note>catalytic</note>
    </ligand>
</feature>
<dbReference type="AlphaFoldDB" id="A0A5N6TB59"/>
<evidence type="ECO:0000313" key="5">
    <source>
        <dbReference type="Proteomes" id="UP000325672"/>
    </source>
</evidence>
<comment type="similarity">
    <text evidence="1">Belongs to the cysteine dioxygenase family.</text>
</comment>
<dbReference type="GO" id="GO:0005506">
    <property type="term" value="F:iron ion binding"/>
    <property type="evidence" value="ECO:0007669"/>
    <property type="project" value="InterPro"/>
</dbReference>
<dbReference type="EMBL" id="ML743551">
    <property type="protein sequence ID" value="KAE8143526.1"/>
    <property type="molecule type" value="Genomic_DNA"/>
</dbReference>
<proteinExistence type="inferred from homology"/>
<dbReference type="GO" id="GO:0017172">
    <property type="term" value="F:cysteine dioxygenase activity"/>
    <property type="evidence" value="ECO:0007669"/>
    <property type="project" value="UniProtKB-EC"/>
</dbReference>
<dbReference type="Gene3D" id="2.60.120.10">
    <property type="entry name" value="Jelly Rolls"/>
    <property type="match status" value="1"/>
</dbReference>
<dbReference type="InterPro" id="IPR010300">
    <property type="entry name" value="CDO_1"/>
</dbReference>
<keyword evidence="5" id="KW-1185">Reference proteome</keyword>
<protein>
    <recommendedName>
        <fullName evidence="2">cysteine dioxygenase</fullName>
        <ecNumber evidence="2">1.13.11.20</ecNumber>
    </recommendedName>
</protein>
<feature type="binding site" evidence="3">
    <location>
        <position position="318"/>
    </location>
    <ligand>
        <name>Fe cation</name>
        <dbReference type="ChEBI" id="CHEBI:24875"/>
        <note>catalytic</note>
    </ligand>
</feature>
<dbReference type="CDD" id="cd10548">
    <property type="entry name" value="cupin_CDO"/>
    <property type="match status" value="1"/>
</dbReference>
<organism evidence="4 5">
    <name type="scientific">Aspergillus pseudotamarii</name>
    <dbReference type="NCBI Taxonomy" id="132259"/>
    <lineage>
        <taxon>Eukaryota</taxon>
        <taxon>Fungi</taxon>
        <taxon>Dikarya</taxon>
        <taxon>Ascomycota</taxon>
        <taxon>Pezizomycotina</taxon>
        <taxon>Eurotiomycetes</taxon>
        <taxon>Eurotiomycetidae</taxon>
        <taxon>Eurotiales</taxon>
        <taxon>Aspergillaceae</taxon>
        <taxon>Aspergillus</taxon>
        <taxon>Aspergillus subgen. Circumdati</taxon>
    </lineage>
</organism>
<dbReference type="SUPFAM" id="SSF51182">
    <property type="entry name" value="RmlC-like cupins"/>
    <property type="match status" value="1"/>
</dbReference>
<dbReference type="InterPro" id="IPR011051">
    <property type="entry name" value="RmlC_Cupin_sf"/>
</dbReference>
<dbReference type="EC" id="1.13.11.20" evidence="2"/>
<keyword evidence="3" id="KW-0479">Metal-binding</keyword>
<dbReference type="GeneID" id="43642461"/>
<sequence>MADPEHFTNPFWAPEPDGILSGHVPYSSIEMTIGGLGTIAVRSKTTGTLEFIVRSAGPDLPTLKLTVTAKSCVLQMKDADSKPFRDIPVIQYPTEPSTSEGPKKLPYVYYPKQPASAYLNVQSKKDPTVYWISVDRSNKRFRYGQHLTNASLTYLEAHFDGDNPSKQWMDQLKSTEIQQDGREIPTQDVRYDPLPVTMDKPPLVVSDEQVSLDDLDKYTRTTYANLPRGCQDLYHNVAGHNVSLESASFPQLAQAIDYSCRDPNLVCGKILEEKKKRDEFHDKLKTYLRITVGNNLANSPGIPYVMEIWPPGHSSPIHDHGKASAVIKVLYGSIDCAWYDAVQEGRQPQQVGKTTKLSKGDVTWLGDKQFQIHKLQNNYKTVCITLQCYQFEQSDKEHYEYFDYLDNTLHKDRFVPDSDCSYSKLKQPPQVVVEVDGAILYAPI</sequence>
<evidence type="ECO:0000256" key="2">
    <source>
        <dbReference type="ARBA" id="ARBA00013133"/>
    </source>
</evidence>
<keyword evidence="3" id="KW-0408">Iron</keyword>
<evidence type="ECO:0000313" key="4">
    <source>
        <dbReference type="EMBL" id="KAE8143526.1"/>
    </source>
</evidence>
<evidence type="ECO:0000256" key="1">
    <source>
        <dbReference type="ARBA" id="ARBA00006622"/>
    </source>
</evidence>
<dbReference type="Proteomes" id="UP000325672">
    <property type="component" value="Unassembled WGS sequence"/>
</dbReference>
<evidence type="ECO:0000256" key="3">
    <source>
        <dbReference type="PIRSR" id="PIRSR610300-51"/>
    </source>
</evidence>
<name>A0A5N6TB59_ASPPS</name>
<dbReference type="RefSeq" id="XP_031919589.1">
    <property type="nucleotide sequence ID" value="XM_032058251.1"/>
</dbReference>